<name>A0A6B0UEH7_IXORI</name>
<evidence type="ECO:0000313" key="2">
    <source>
        <dbReference type="EMBL" id="MXU87894.1"/>
    </source>
</evidence>
<sequence>MHASRLGKLLFIIVCLGPHFFKLLGQFSFFFFFCKILVFILLFMCFEGRNGVWQYSWRGCESNGQEDERVAIVGNQAFMMHSVPFVMGLLFYILSCNAD</sequence>
<organism evidence="2">
    <name type="scientific">Ixodes ricinus</name>
    <name type="common">Common tick</name>
    <name type="synonym">Acarus ricinus</name>
    <dbReference type="NCBI Taxonomy" id="34613"/>
    <lineage>
        <taxon>Eukaryota</taxon>
        <taxon>Metazoa</taxon>
        <taxon>Ecdysozoa</taxon>
        <taxon>Arthropoda</taxon>
        <taxon>Chelicerata</taxon>
        <taxon>Arachnida</taxon>
        <taxon>Acari</taxon>
        <taxon>Parasitiformes</taxon>
        <taxon>Ixodida</taxon>
        <taxon>Ixodoidea</taxon>
        <taxon>Ixodidae</taxon>
        <taxon>Ixodinae</taxon>
        <taxon>Ixodes</taxon>
    </lineage>
</organism>
<feature type="transmembrane region" description="Helical" evidence="1">
    <location>
        <begin position="27"/>
        <end position="46"/>
    </location>
</feature>
<evidence type="ECO:0000256" key="1">
    <source>
        <dbReference type="SAM" id="Phobius"/>
    </source>
</evidence>
<keyword evidence="1" id="KW-0812">Transmembrane</keyword>
<keyword evidence="1" id="KW-1133">Transmembrane helix</keyword>
<feature type="transmembrane region" description="Helical" evidence="1">
    <location>
        <begin position="77"/>
        <end position="94"/>
    </location>
</feature>
<keyword evidence="1" id="KW-0472">Membrane</keyword>
<accession>A0A6B0UEH7</accession>
<reference evidence="2" key="1">
    <citation type="submission" date="2019-12" db="EMBL/GenBank/DDBJ databases">
        <title>An insight into the sialome of adult female Ixodes ricinus ticks feeding for 6 days.</title>
        <authorList>
            <person name="Perner J."/>
            <person name="Ribeiro J.M.C."/>
        </authorList>
    </citation>
    <scope>NUCLEOTIDE SEQUENCE</scope>
    <source>
        <strain evidence="2">Semi-engorged</strain>
        <tissue evidence="2">Salivary glands</tissue>
    </source>
</reference>
<dbReference type="AlphaFoldDB" id="A0A6B0UEH7"/>
<dbReference type="EMBL" id="GIFC01005811">
    <property type="protein sequence ID" value="MXU87894.1"/>
    <property type="molecule type" value="Transcribed_RNA"/>
</dbReference>
<protein>
    <submittedName>
        <fullName evidence="2">Putative secreted protein</fullName>
    </submittedName>
</protein>
<proteinExistence type="predicted"/>